<evidence type="ECO:0000313" key="2">
    <source>
        <dbReference type="Proteomes" id="UP000001172"/>
    </source>
</evidence>
<reference evidence="1 2" key="1">
    <citation type="journal article" date="2004" name="Nucleic Acids Res.">
        <title>Thermoadaptation trait revealed by the genome sequence of thermophilic Geobacillus kaustophilus.</title>
        <authorList>
            <person name="Takami H."/>
            <person name="Takaki Y."/>
            <person name="Chee G.J."/>
            <person name="Nishi S."/>
            <person name="Shimamura S."/>
            <person name="Suzuki H."/>
            <person name="Matsui S."/>
            <person name="Uchiyama I."/>
        </authorList>
    </citation>
    <scope>NUCLEOTIDE SEQUENCE [LARGE SCALE GENOMIC DNA]</scope>
    <source>
        <strain evidence="1 2">HTA426</strain>
    </source>
</reference>
<protein>
    <submittedName>
        <fullName evidence="1">Uncharacterized protein</fullName>
    </submittedName>
</protein>
<dbReference type="HOGENOM" id="CLU_2682542_0_0_9"/>
<evidence type="ECO:0000313" key="1">
    <source>
        <dbReference type="EMBL" id="BAD75286.1"/>
    </source>
</evidence>
<sequence length="74" mass="8373">MAKSYSSIPKYCFALIVVWYKRTGFFFNSSLRPSSSNDGFIISEMFASNDETITLLSFILSRSRQSTSLPSTLK</sequence>
<dbReference type="AlphaFoldDB" id="Q5L194"/>
<dbReference type="KEGG" id="gka:GK1001"/>
<gene>
    <name evidence="1" type="ordered locus">GK1001</name>
</gene>
<dbReference type="EMBL" id="BA000043">
    <property type="protein sequence ID" value="BAD75286.1"/>
    <property type="molecule type" value="Genomic_DNA"/>
</dbReference>
<dbReference type="Proteomes" id="UP000001172">
    <property type="component" value="Chromosome"/>
</dbReference>
<accession>Q5L194</accession>
<keyword evidence="2" id="KW-1185">Reference proteome</keyword>
<organism evidence="1 2">
    <name type="scientific">Geobacillus kaustophilus (strain HTA426)</name>
    <dbReference type="NCBI Taxonomy" id="235909"/>
    <lineage>
        <taxon>Bacteria</taxon>
        <taxon>Bacillati</taxon>
        <taxon>Bacillota</taxon>
        <taxon>Bacilli</taxon>
        <taxon>Bacillales</taxon>
        <taxon>Anoxybacillaceae</taxon>
        <taxon>Geobacillus</taxon>
        <taxon>Geobacillus thermoleovorans group</taxon>
    </lineage>
</organism>
<proteinExistence type="predicted"/>
<name>Q5L194_GEOKA</name>